<accession>A0A9D3VP98</accession>
<dbReference type="Proteomes" id="UP000828251">
    <property type="component" value="Unassembled WGS sequence"/>
</dbReference>
<comment type="caution">
    <text evidence="2">The sequence shown here is derived from an EMBL/GenBank/DDBJ whole genome shotgun (WGS) entry which is preliminary data.</text>
</comment>
<gene>
    <name evidence="2" type="ORF">J1N35_018563</name>
</gene>
<proteinExistence type="predicted"/>
<evidence type="ECO:0000313" key="3">
    <source>
        <dbReference type="Proteomes" id="UP000828251"/>
    </source>
</evidence>
<dbReference type="AlphaFoldDB" id="A0A9D3VP98"/>
<organism evidence="2 3">
    <name type="scientific">Gossypium stocksii</name>
    <dbReference type="NCBI Taxonomy" id="47602"/>
    <lineage>
        <taxon>Eukaryota</taxon>
        <taxon>Viridiplantae</taxon>
        <taxon>Streptophyta</taxon>
        <taxon>Embryophyta</taxon>
        <taxon>Tracheophyta</taxon>
        <taxon>Spermatophyta</taxon>
        <taxon>Magnoliopsida</taxon>
        <taxon>eudicotyledons</taxon>
        <taxon>Gunneridae</taxon>
        <taxon>Pentapetalae</taxon>
        <taxon>rosids</taxon>
        <taxon>malvids</taxon>
        <taxon>Malvales</taxon>
        <taxon>Malvaceae</taxon>
        <taxon>Malvoideae</taxon>
        <taxon>Gossypium</taxon>
    </lineage>
</organism>
<protein>
    <submittedName>
        <fullName evidence="2">Uncharacterized protein</fullName>
    </submittedName>
</protein>
<keyword evidence="3" id="KW-1185">Reference proteome</keyword>
<name>A0A9D3VP98_9ROSI</name>
<evidence type="ECO:0000313" key="2">
    <source>
        <dbReference type="EMBL" id="KAH1091306.1"/>
    </source>
</evidence>
<dbReference type="EMBL" id="JAIQCV010000006">
    <property type="protein sequence ID" value="KAH1091306.1"/>
    <property type="molecule type" value="Genomic_DNA"/>
</dbReference>
<feature type="region of interest" description="Disordered" evidence="1">
    <location>
        <begin position="1"/>
        <end position="31"/>
    </location>
</feature>
<evidence type="ECO:0000256" key="1">
    <source>
        <dbReference type="SAM" id="MobiDB-lite"/>
    </source>
</evidence>
<sequence>MFNDDYRWPEGPFTSDADGASTPNWDDYGPYRRQGYDPSYDSYSYACLVDSVNQGWEDHSFEDHTTTLSLNVKVDDPS</sequence>
<reference evidence="2 3" key="1">
    <citation type="journal article" date="2021" name="Plant Biotechnol. J.">
        <title>Multi-omics assisted identification of the key and species-specific regulatory components of drought-tolerant mechanisms in Gossypium stocksii.</title>
        <authorList>
            <person name="Yu D."/>
            <person name="Ke L."/>
            <person name="Zhang D."/>
            <person name="Wu Y."/>
            <person name="Sun Y."/>
            <person name="Mei J."/>
            <person name="Sun J."/>
            <person name="Sun Y."/>
        </authorList>
    </citation>
    <scope>NUCLEOTIDE SEQUENCE [LARGE SCALE GENOMIC DNA]</scope>
    <source>
        <strain evidence="3">cv. E1</strain>
        <tissue evidence="2">Leaf</tissue>
    </source>
</reference>